<proteinExistence type="predicted"/>
<dbReference type="PRINTS" id="PR00371">
    <property type="entry name" value="FPNCR"/>
</dbReference>
<dbReference type="STRING" id="989403.SAMN05421798_12312"/>
<feature type="binding site" evidence="1">
    <location>
        <position position="250"/>
    </location>
    <ligand>
        <name>[2Fe-2S] cluster</name>
        <dbReference type="ChEBI" id="CHEBI:190135"/>
    </ligand>
</feature>
<dbReference type="PANTHER" id="PTHR43513:SF1">
    <property type="entry name" value="ANAEROBIC SULFITE REDUCTASE SUBUNIT B"/>
    <property type="match status" value="1"/>
</dbReference>
<dbReference type="InterPro" id="IPR039261">
    <property type="entry name" value="FNR_nucleotide-bd"/>
</dbReference>
<dbReference type="PROSITE" id="PS51384">
    <property type="entry name" value="FAD_FR"/>
    <property type="match status" value="1"/>
</dbReference>
<evidence type="ECO:0000259" key="2">
    <source>
        <dbReference type="PROSITE" id="PS51384"/>
    </source>
</evidence>
<dbReference type="EMBL" id="LMCB01000049">
    <property type="protein sequence ID" value="KZL16273.1"/>
    <property type="molecule type" value="Genomic_DNA"/>
</dbReference>
<dbReference type="AlphaFoldDB" id="A0A165WA61"/>
<dbReference type="SUPFAM" id="SSF63380">
    <property type="entry name" value="Riboflavin synthase domain-like"/>
    <property type="match status" value="1"/>
</dbReference>
<keyword evidence="4" id="KW-1185">Reference proteome</keyword>
<dbReference type="Gene3D" id="2.40.30.10">
    <property type="entry name" value="Translation factors"/>
    <property type="match status" value="1"/>
</dbReference>
<name>A0A165WA61_9HYPH</name>
<dbReference type="Gene3D" id="3.40.50.80">
    <property type="entry name" value="Nucleotide-binding domain of ferredoxin-NADP reductase (FNR) module"/>
    <property type="match status" value="1"/>
</dbReference>
<keyword evidence="1" id="KW-0408">Iron</keyword>
<gene>
    <name evidence="3" type="primary">asrB</name>
    <name evidence="3" type="ORF">PsAD2_03456</name>
</gene>
<dbReference type="InterPro" id="IPR001709">
    <property type="entry name" value="Flavoprot_Pyr_Nucl_cyt_Rdtase"/>
</dbReference>
<dbReference type="InterPro" id="IPR012165">
    <property type="entry name" value="Cyt_c3_hydrogenase_gsu"/>
</dbReference>
<dbReference type="InterPro" id="IPR001433">
    <property type="entry name" value="OxRdtase_FAD/NAD-bd"/>
</dbReference>
<dbReference type="Proteomes" id="UP000076577">
    <property type="component" value="Unassembled WGS sequence"/>
</dbReference>
<dbReference type="Pfam" id="PF00175">
    <property type="entry name" value="NAD_binding_1"/>
    <property type="match status" value="1"/>
</dbReference>
<accession>A0A165WA61</accession>
<dbReference type="GO" id="GO:0046872">
    <property type="term" value="F:metal ion binding"/>
    <property type="evidence" value="ECO:0007669"/>
    <property type="project" value="UniProtKB-KW"/>
</dbReference>
<organism evidence="3 4">
    <name type="scientific">Pseudovibrio axinellae</name>
    <dbReference type="NCBI Taxonomy" id="989403"/>
    <lineage>
        <taxon>Bacteria</taxon>
        <taxon>Pseudomonadati</taxon>
        <taxon>Pseudomonadota</taxon>
        <taxon>Alphaproteobacteria</taxon>
        <taxon>Hyphomicrobiales</taxon>
        <taxon>Stappiaceae</taxon>
        <taxon>Pseudovibrio</taxon>
    </lineage>
</organism>
<dbReference type="PATRIC" id="fig|989403.3.peg.3723"/>
<evidence type="ECO:0000313" key="3">
    <source>
        <dbReference type="EMBL" id="KZL16273.1"/>
    </source>
</evidence>
<protein>
    <submittedName>
        <fullName evidence="3">Anaerobic sulfite reductase subunit B</fullName>
    </submittedName>
</protein>
<feature type="binding site" evidence="1">
    <location>
        <position position="245"/>
    </location>
    <ligand>
        <name>[2Fe-2S] cluster</name>
        <dbReference type="ChEBI" id="CHEBI:190135"/>
    </ligand>
</feature>
<keyword evidence="1" id="KW-0001">2Fe-2S</keyword>
<dbReference type="InterPro" id="IPR050353">
    <property type="entry name" value="PyrK_electron_transfer"/>
</dbReference>
<dbReference type="InterPro" id="IPR019480">
    <property type="entry name" value="Dihydroorotate_DH_Fe-S-bd"/>
</dbReference>
<dbReference type="RefSeq" id="WP_068008668.1">
    <property type="nucleotide sequence ID" value="NZ_FOFM01000023.1"/>
</dbReference>
<dbReference type="InterPro" id="IPR017938">
    <property type="entry name" value="Riboflavin_synthase-like_b-brl"/>
</dbReference>
<dbReference type="PIRSF" id="PIRSF006816">
    <property type="entry name" value="Cyc3_hyd_g"/>
    <property type="match status" value="1"/>
</dbReference>
<comment type="caution">
    <text evidence="3">The sequence shown here is derived from an EMBL/GenBank/DDBJ whole genome shotgun (WGS) entry which is preliminary data.</text>
</comment>
<dbReference type="GO" id="GO:0006221">
    <property type="term" value="P:pyrimidine nucleotide biosynthetic process"/>
    <property type="evidence" value="ECO:0007669"/>
    <property type="project" value="InterPro"/>
</dbReference>
<dbReference type="PRINTS" id="PR00406">
    <property type="entry name" value="CYTB5RDTASE"/>
</dbReference>
<dbReference type="CDD" id="cd06221">
    <property type="entry name" value="sulfite_reductase_like"/>
    <property type="match status" value="1"/>
</dbReference>
<keyword evidence="1" id="KW-0479">Metal-binding</keyword>
<feature type="binding site" evidence="1">
    <location>
        <position position="253"/>
    </location>
    <ligand>
        <name>[2Fe-2S] cluster</name>
        <dbReference type="ChEBI" id="CHEBI:190135"/>
    </ligand>
</feature>
<dbReference type="Pfam" id="PF10418">
    <property type="entry name" value="DHODB_Fe-S_bind"/>
    <property type="match status" value="1"/>
</dbReference>
<dbReference type="GO" id="GO:0016491">
    <property type="term" value="F:oxidoreductase activity"/>
    <property type="evidence" value="ECO:0007669"/>
    <property type="project" value="InterPro"/>
</dbReference>
<dbReference type="InterPro" id="IPR017927">
    <property type="entry name" value="FAD-bd_FR_type"/>
</dbReference>
<dbReference type="GO" id="GO:0050660">
    <property type="term" value="F:flavin adenine dinucleotide binding"/>
    <property type="evidence" value="ECO:0007669"/>
    <property type="project" value="InterPro"/>
</dbReference>
<sequence length="281" mass="31166">MHRSADRDAPMLPQPFRVMDTREEISGCMTLRVVPVNNAGNTVYEPGQFYMVYFFGRGEVPISVSGDPRKTGELTFTIMDVGSVTHAIYSIKAGDTIGLRGPFGSAWPIGPLKGRDVIVVAGGLGLAPLRPALYHMLNNRNDYGELLLAYGARKPETILFEEELNSWREKAPIDVDVNVNAAGRDWLGKVGVVTDLLKDRSIDPVNTSAVMCGPEIMMRFSAYALLNMGVAADKIYLSMERNMKCAIRLCGRCQYGPFFICHDGPVFSFDRIEHLLKIREV</sequence>
<evidence type="ECO:0000256" key="1">
    <source>
        <dbReference type="PIRSR" id="PIRSR006816-2"/>
    </source>
</evidence>
<dbReference type="GO" id="GO:0051537">
    <property type="term" value="F:2 iron, 2 sulfur cluster binding"/>
    <property type="evidence" value="ECO:0007669"/>
    <property type="project" value="UniProtKB-KW"/>
</dbReference>
<evidence type="ECO:0000313" key="4">
    <source>
        <dbReference type="Proteomes" id="UP000076577"/>
    </source>
</evidence>
<dbReference type="PANTHER" id="PTHR43513">
    <property type="entry name" value="DIHYDROOROTATE DEHYDROGENASE B (NAD(+)), ELECTRON TRANSFER SUBUNIT"/>
    <property type="match status" value="1"/>
</dbReference>
<keyword evidence="1" id="KW-0411">Iron-sulfur</keyword>
<feature type="binding site" evidence="1">
    <location>
        <position position="261"/>
    </location>
    <ligand>
        <name>[2Fe-2S] cluster</name>
        <dbReference type="ChEBI" id="CHEBI:190135"/>
    </ligand>
</feature>
<feature type="domain" description="FAD-binding FR-type" evidence="2">
    <location>
        <begin position="11"/>
        <end position="109"/>
    </location>
</feature>
<dbReference type="SUPFAM" id="SSF52343">
    <property type="entry name" value="Ferredoxin reductase-like, C-terminal NADP-linked domain"/>
    <property type="match status" value="1"/>
</dbReference>
<comment type="cofactor">
    <cofactor evidence="1">
        <name>[2Fe-2S] cluster</name>
        <dbReference type="ChEBI" id="CHEBI:190135"/>
    </cofactor>
    <text evidence="1">Binds 1 [2Fe-2S] cluster per subunit.</text>
</comment>
<dbReference type="OrthoDB" id="9792185at2"/>
<reference evidence="3 4" key="1">
    <citation type="journal article" date="2016" name="Front. Microbiol.">
        <title>Comparative Genomic Analysis Reveals a Diverse Repertoire of Genes Involved in Prokaryote-Eukaryote Interactions within the Pseudovibrio Genus.</title>
        <authorList>
            <person name="Romano S."/>
            <person name="Fernandez-Guerra A."/>
            <person name="Reen F.J."/>
            <person name="Glockner F.O."/>
            <person name="Crowley S.P."/>
            <person name="O'Sullivan O."/>
            <person name="Cotter P.D."/>
            <person name="Adams C."/>
            <person name="Dobson A.D."/>
            <person name="O'Gara F."/>
        </authorList>
    </citation>
    <scope>NUCLEOTIDE SEQUENCE [LARGE SCALE GENOMIC DNA]</scope>
    <source>
        <strain evidence="3 4">Ad2</strain>
    </source>
</reference>